<reference evidence="1" key="1">
    <citation type="submission" date="2023-11" db="EMBL/GenBank/DDBJ databases">
        <title>WGS of Aeromonas in Northern Israel.</title>
        <authorList>
            <person name="Hershko Y."/>
        </authorList>
    </citation>
    <scope>NUCLEOTIDE SEQUENCE</scope>
    <source>
        <strain evidence="1">77416</strain>
    </source>
</reference>
<organism evidence="1 2">
    <name type="scientific">Aeromonas caviae</name>
    <name type="common">Aeromonas punctata</name>
    <dbReference type="NCBI Taxonomy" id="648"/>
    <lineage>
        <taxon>Bacteria</taxon>
        <taxon>Pseudomonadati</taxon>
        <taxon>Pseudomonadota</taxon>
        <taxon>Gammaproteobacteria</taxon>
        <taxon>Aeromonadales</taxon>
        <taxon>Aeromonadaceae</taxon>
        <taxon>Aeromonas</taxon>
    </lineage>
</organism>
<protein>
    <submittedName>
        <fullName evidence="1">Uncharacterized protein</fullName>
    </submittedName>
</protein>
<name>A0AAW9EVQ3_AERCA</name>
<comment type="caution">
    <text evidence="1">The sequence shown here is derived from an EMBL/GenBank/DDBJ whole genome shotgun (WGS) entry which is preliminary data.</text>
</comment>
<dbReference type="AlphaFoldDB" id="A0AAW9EVQ3"/>
<dbReference type="Proteomes" id="UP001277183">
    <property type="component" value="Unassembled WGS sequence"/>
</dbReference>
<proteinExistence type="predicted"/>
<dbReference type="EMBL" id="JAWZVU010000019">
    <property type="protein sequence ID" value="MDX7719416.1"/>
    <property type="molecule type" value="Genomic_DNA"/>
</dbReference>
<sequence length="42" mass="4742">MKMLLIAIGFLAGVVFANNYPTKSAEIAHWVETNRFMVGLMR</sequence>
<evidence type="ECO:0000313" key="1">
    <source>
        <dbReference type="EMBL" id="MDX7719416.1"/>
    </source>
</evidence>
<dbReference type="RefSeq" id="WP_279604738.1">
    <property type="nucleotide sequence ID" value="NZ_BQVK01000025.1"/>
</dbReference>
<gene>
    <name evidence="1" type="ORF">SJS77_02850</name>
</gene>
<accession>A0AAW9EVQ3</accession>
<evidence type="ECO:0000313" key="2">
    <source>
        <dbReference type="Proteomes" id="UP001277183"/>
    </source>
</evidence>